<protein>
    <recommendedName>
        <fullName evidence="1">Nucleotidyltransferase-like domain-containing protein</fullName>
    </recommendedName>
</protein>
<dbReference type="RefSeq" id="WP_112341714.1">
    <property type="nucleotide sequence ID" value="NZ_QMKK01000025.1"/>
</dbReference>
<dbReference type="Pfam" id="PF12281">
    <property type="entry name" value="NTP_transf_8"/>
    <property type="match status" value="1"/>
</dbReference>
<comment type="caution">
    <text evidence="2">The sequence shown here is derived from an EMBL/GenBank/DDBJ whole genome shotgun (WGS) entry which is preliminary data.</text>
</comment>
<sequence length="351" mass="39639">MFYFSELKSDQIRQTIDTEQLFEAWLAVNAELSHRFAGAMAWKTVSGRDYLYRKAKTAWKSLGPRSSDTERTYHQFHEGRNERRQHLATLSTKLDEMAAINRAMRLGRMPLTTARILRALNRADLIGSALDIVGTNALFLYERLGGIRIDSGLLATGDIDLLFDARTNLNLLRRNIGAEGLMGILRTADKSFHSLGKRSFRAANKDGYLVDLIGPMPSHPISNSRPASIGQNEDDLAAVEIEGLQWLVNSPKVAAIVLDERGYPVQYTCPDPRSFALHKLWLSRREDRDPLKKLRDEAQAHAVADMIGRYLPHLRFEDPVLGAIPKGLRKLSHELEQTVSKSPDDKIEPNW</sequence>
<accession>A0A329YE27</accession>
<proteinExistence type="predicted"/>
<dbReference type="InterPro" id="IPR058575">
    <property type="entry name" value="NTP_transf_8_dom"/>
</dbReference>
<dbReference type="AlphaFoldDB" id="A0A329YE27"/>
<gene>
    <name evidence="2" type="ORF">DQ393_08700</name>
</gene>
<dbReference type="Proteomes" id="UP000251205">
    <property type="component" value="Unassembled WGS sequence"/>
</dbReference>
<evidence type="ECO:0000313" key="3">
    <source>
        <dbReference type="Proteomes" id="UP000251205"/>
    </source>
</evidence>
<name>A0A329YE27_RHITR</name>
<feature type="domain" description="Nucleotidyltransferase-like" evidence="1">
    <location>
        <begin position="113"/>
        <end position="320"/>
    </location>
</feature>
<dbReference type="EMBL" id="QMKK01000025">
    <property type="protein sequence ID" value="RAX41686.1"/>
    <property type="molecule type" value="Genomic_DNA"/>
</dbReference>
<organism evidence="2 3">
    <name type="scientific">Rhizobium tropici</name>
    <dbReference type="NCBI Taxonomy" id="398"/>
    <lineage>
        <taxon>Bacteria</taxon>
        <taxon>Pseudomonadati</taxon>
        <taxon>Pseudomonadota</taxon>
        <taxon>Alphaproteobacteria</taxon>
        <taxon>Hyphomicrobiales</taxon>
        <taxon>Rhizobiaceae</taxon>
        <taxon>Rhizobium/Agrobacterium group</taxon>
        <taxon>Rhizobium</taxon>
    </lineage>
</organism>
<evidence type="ECO:0000313" key="2">
    <source>
        <dbReference type="EMBL" id="RAX41686.1"/>
    </source>
</evidence>
<dbReference type="OrthoDB" id="8250574at2"/>
<reference evidence="2 3" key="1">
    <citation type="submission" date="2018-06" db="EMBL/GenBank/DDBJ databases">
        <title>Whole Genome Sequence of an efficient microsymbiont, Rhizobium tropici.</title>
        <authorList>
            <person name="Srinivasan R."/>
            <person name="Singh H.V."/>
            <person name="Srivastava R."/>
            <person name="Kumari B."/>
            <person name="Radhakrishna A."/>
        </authorList>
    </citation>
    <scope>NUCLEOTIDE SEQUENCE [LARGE SCALE GENOMIC DNA]</scope>
    <source>
        <strain evidence="2 3">IGFRI Rhizo-19</strain>
    </source>
</reference>
<evidence type="ECO:0000259" key="1">
    <source>
        <dbReference type="Pfam" id="PF12281"/>
    </source>
</evidence>